<gene>
    <name evidence="2" type="ORF">IAB04_02530</name>
</gene>
<feature type="coiled-coil region" evidence="1">
    <location>
        <begin position="4"/>
        <end position="31"/>
    </location>
</feature>
<dbReference type="PANTHER" id="PTHR35794:SF1">
    <property type="entry name" value="CELL CYCLE PROTEIN GPSB"/>
    <property type="match status" value="1"/>
</dbReference>
<dbReference type="AlphaFoldDB" id="A0A9D1LUH3"/>
<feature type="coiled-coil region" evidence="1">
    <location>
        <begin position="65"/>
        <end position="92"/>
    </location>
</feature>
<proteinExistence type="predicted"/>
<protein>
    <submittedName>
        <fullName evidence="2">DivIVA domain-containing protein</fullName>
    </submittedName>
</protein>
<organism evidence="2 3">
    <name type="scientific">Candidatus Avimonoglobus intestinipullorum</name>
    <dbReference type="NCBI Taxonomy" id="2840699"/>
    <lineage>
        <taxon>Bacteria</taxon>
        <taxon>Bacillati</taxon>
        <taxon>Bacillota</taxon>
        <taxon>Clostridia</taxon>
        <taxon>Eubacteriales</taxon>
        <taxon>Candidatus Avimonoglobus</taxon>
    </lineage>
</organism>
<dbReference type="Proteomes" id="UP000824111">
    <property type="component" value="Unassembled WGS sequence"/>
</dbReference>
<evidence type="ECO:0000313" key="2">
    <source>
        <dbReference type="EMBL" id="HIU48221.1"/>
    </source>
</evidence>
<name>A0A9D1LUH3_9FIRM</name>
<comment type="caution">
    <text evidence="2">The sequence shown here is derived from an EMBL/GenBank/DDBJ whole genome shotgun (WGS) entry which is preliminary data.</text>
</comment>
<reference evidence="2" key="1">
    <citation type="submission" date="2020-10" db="EMBL/GenBank/DDBJ databases">
        <authorList>
            <person name="Gilroy R."/>
        </authorList>
    </citation>
    <scope>NUCLEOTIDE SEQUENCE</scope>
    <source>
        <strain evidence="2">ChiSjej4B22-9803</strain>
    </source>
</reference>
<dbReference type="InterPro" id="IPR007793">
    <property type="entry name" value="DivIVA_fam"/>
</dbReference>
<dbReference type="EMBL" id="DVND01000065">
    <property type="protein sequence ID" value="HIU48221.1"/>
    <property type="molecule type" value="Genomic_DNA"/>
</dbReference>
<evidence type="ECO:0000256" key="1">
    <source>
        <dbReference type="SAM" id="Coils"/>
    </source>
</evidence>
<sequence>YKDNIELKDKVASLSDQVEKYKKMEETLQNSIMLAQTAAEDIKKNASATADNIIHDAHSKSEDILSQTNSDILAKKNELASLKMEVESYKTRIKGICSGLLEMLNKIE</sequence>
<dbReference type="Pfam" id="PF05103">
    <property type="entry name" value="DivIVA"/>
    <property type="match status" value="1"/>
</dbReference>
<reference evidence="2" key="2">
    <citation type="journal article" date="2021" name="PeerJ">
        <title>Extensive microbial diversity within the chicken gut microbiome revealed by metagenomics and culture.</title>
        <authorList>
            <person name="Gilroy R."/>
            <person name="Ravi A."/>
            <person name="Getino M."/>
            <person name="Pursley I."/>
            <person name="Horton D.L."/>
            <person name="Alikhan N.F."/>
            <person name="Baker D."/>
            <person name="Gharbi K."/>
            <person name="Hall N."/>
            <person name="Watson M."/>
            <person name="Adriaenssens E.M."/>
            <person name="Foster-Nyarko E."/>
            <person name="Jarju S."/>
            <person name="Secka A."/>
            <person name="Antonio M."/>
            <person name="Oren A."/>
            <person name="Chaudhuri R.R."/>
            <person name="La Ragione R."/>
            <person name="Hildebrand F."/>
            <person name="Pallen M.J."/>
        </authorList>
    </citation>
    <scope>NUCLEOTIDE SEQUENCE</scope>
    <source>
        <strain evidence="2">ChiSjej4B22-9803</strain>
    </source>
</reference>
<feature type="non-terminal residue" evidence="2">
    <location>
        <position position="1"/>
    </location>
</feature>
<accession>A0A9D1LUH3</accession>
<evidence type="ECO:0000313" key="3">
    <source>
        <dbReference type="Proteomes" id="UP000824111"/>
    </source>
</evidence>
<dbReference type="Gene3D" id="1.20.5.2950">
    <property type="match status" value="1"/>
</dbReference>
<dbReference type="PANTHER" id="PTHR35794">
    <property type="entry name" value="CELL DIVISION PROTEIN DIVIVA"/>
    <property type="match status" value="1"/>
</dbReference>
<keyword evidence="1" id="KW-0175">Coiled coil</keyword>